<organism evidence="1">
    <name type="scientific">Chromera velia CCMP2878</name>
    <dbReference type="NCBI Taxonomy" id="1169474"/>
    <lineage>
        <taxon>Eukaryota</taxon>
        <taxon>Sar</taxon>
        <taxon>Alveolata</taxon>
        <taxon>Colpodellida</taxon>
        <taxon>Chromeraceae</taxon>
        <taxon>Chromera</taxon>
    </lineage>
</organism>
<dbReference type="AlphaFoldDB" id="A0A0G4HYH3"/>
<name>A0A0G4HYH3_9ALVE</name>
<proteinExistence type="predicted"/>
<protein>
    <submittedName>
        <fullName evidence="1">Uncharacterized protein</fullName>
    </submittedName>
</protein>
<dbReference type="VEuPathDB" id="CryptoDB:Cvel_1534"/>
<sequence length="130" mass="14873">MVSEWNDLRSLIDNEAVAFWPLHFLRSLLKKGAKLPYRQKVAQAAKDLGVVCEPYSALTLAADLRHPVGAPFKLVAVSYPWLSKEHPDPEGFRLRSVLKQLEKQWWAQKGSPVTAFVFWDYLSLFQHPPS</sequence>
<accession>A0A0G4HYH3</accession>
<gene>
    <name evidence="1" type="ORF">Cvel_1534</name>
</gene>
<evidence type="ECO:0000313" key="1">
    <source>
        <dbReference type="EMBL" id="CEM49607.1"/>
    </source>
</evidence>
<dbReference type="EMBL" id="CDMZ01004388">
    <property type="protein sequence ID" value="CEM49607.1"/>
    <property type="molecule type" value="Genomic_DNA"/>
</dbReference>
<reference evidence="1" key="1">
    <citation type="submission" date="2014-11" db="EMBL/GenBank/DDBJ databases">
        <authorList>
            <person name="Otto D Thomas"/>
            <person name="Naeem Raeece"/>
        </authorList>
    </citation>
    <scope>NUCLEOTIDE SEQUENCE</scope>
</reference>
<dbReference type="PhylomeDB" id="A0A0G4HYH3"/>